<protein>
    <submittedName>
        <fullName evidence="2">Antibiotic biosynthesis monooxygenase family protein</fullName>
    </submittedName>
</protein>
<gene>
    <name evidence="2" type="ORF">RM445_29065</name>
</gene>
<keyword evidence="2" id="KW-0503">Monooxygenase</keyword>
<dbReference type="Pfam" id="PF03992">
    <property type="entry name" value="ABM"/>
    <property type="match status" value="1"/>
</dbReference>
<dbReference type="InterPro" id="IPR007138">
    <property type="entry name" value="ABM_dom"/>
</dbReference>
<keyword evidence="2" id="KW-0560">Oxidoreductase</keyword>
<sequence>MGTPTDTNRNLLTVVARMRAKAGKEQELREALVALVEPTSKERGYVNYDLHQGVEDPRWFFFYENWDSADDLDAHLNAAHLVEFAGRVDELVDESGPLVIERVRRIA</sequence>
<dbReference type="PROSITE" id="PS51725">
    <property type="entry name" value="ABM"/>
    <property type="match status" value="1"/>
</dbReference>
<comment type="caution">
    <text evidence="2">The sequence shown here is derived from an EMBL/GenBank/DDBJ whole genome shotgun (WGS) entry which is preliminary data.</text>
</comment>
<dbReference type="PANTHER" id="PTHR33336:SF15">
    <property type="entry name" value="ABM DOMAIN-CONTAINING PROTEIN"/>
    <property type="match status" value="1"/>
</dbReference>
<dbReference type="Proteomes" id="UP001183202">
    <property type="component" value="Unassembled WGS sequence"/>
</dbReference>
<reference evidence="3" key="1">
    <citation type="submission" date="2023-07" db="EMBL/GenBank/DDBJ databases">
        <title>30 novel species of actinomycetes from the DSMZ collection.</title>
        <authorList>
            <person name="Nouioui I."/>
        </authorList>
    </citation>
    <scope>NUCLEOTIDE SEQUENCE [LARGE SCALE GENOMIC DNA]</scope>
    <source>
        <strain evidence="3">DSM 45834</strain>
    </source>
</reference>
<name>A0ABU2NII1_9PSEU</name>
<dbReference type="SUPFAM" id="SSF54909">
    <property type="entry name" value="Dimeric alpha+beta barrel"/>
    <property type="match status" value="1"/>
</dbReference>
<proteinExistence type="predicted"/>
<dbReference type="PANTHER" id="PTHR33336">
    <property type="entry name" value="QUINOL MONOOXYGENASE YGIN-RELATED"/>
    <property type="match status" value="1"/>
</dbReference>
<evidence type="ECO:0000259" key="1">
    <source>
        <dbReference type="PROSITE" id="PS51725"/>
    </source>
</evidence>
<keyword evidence="3" id="KW-1185">Reference proteome</keyword>
<dbReference type="GO" id="GO:0004497">
    <property type="term" value="F:monooxygenase activity"/>
    <property type="evidence" value="ECO:0007669"/>
    <property type="project" value="UniProtKB-KW"/>
</dbReference>
<dbReference type="EMBL" id="JAVREJ010000035">
    <property type="protein sequence ID" value="MDT0353551.1"/>
    <property type="molecule type" value="Genomic_DNA"/>
</dbReference>
<dbReference type="RefSeq" id="WP_311560062.1">
    <property type="nucleotide sequence ID" value="NZ_JAVREJ010000035.1"/>
</dbReference>
<dbReference type="InterPro" id="IPR011008">
    <property type="entry name" value="Dimeric_a/b-barrel"/>
</dbReference>
<evidence type="ECO:0000313" key="3">
    <source>
        <dbReference type="Proteomes" id="UP001183202"/>
    </source>
</evidence>
<dbReference type="InterPro" id="IPR050744">
    <property type="entry name" value="AI-2_Isomerase_LsrG"/>
</dbReference>
<evidence type="ECO:0000313" key="2">
    <source>
        <dbReference type="EMBL" id="MDT0353551.1"/>
    </source>
</evidence>
<dbReference type="Gene3D" id="3.30.70.100">
    <property type="match status" value="1"/>
</dbReference>
<feature type="domain" description="ABM" evidence="1">
    <location>
        <begin position="12"/>
        <end position="100"/>
    </location>
</feature>
<accession>A0ABU2NII1</accession>
<organism evidence="2 3">
    <name type="scientific">Pseudonocardia charpentierae</name>
    <dbReference type="NCBI Taxonomy" id="3075545"/>
    <lineage>
        <taxon>Bacteria</taxon>
        <taxon>Bacillati</taxon>
        <taxon>Actinomycetota</taxon>
        <taxon>Actinomycetes</taxon>
        <taxon>Pseudonocardiales</taxon>
        <taxon>Pseudonocardiaceae</taxon>
        <taxon>Pseudonocardia</taxon>
    </lineage>
</organism>